<evidence type="ECO:0000256" key="1">
    <source>
        <dbReference type="ARBA" id="ARBA00004127"/>
    </source>
</evidence>
<gene>
    <name evidence="12" type="ORF">ABC977_15365</name>
</gene>
<organism evidence="12 13">
    <name type="scientific">Thioalkalicoccus limnaeus</name>
    <dbReference type="NCBI Taxonomy" id="120681"/>
    <lineage>
        <taxon>Bacteria</taxon>
        <taxon>Pseudomonadati</taxon>
        <taxon>Pseudomonadota</taxon>
        <taxon>Gammaproteobacteria</taxon>
        <taxon>Chromatiales</taxon>
        <taxon>Chromatiaceae</taxon>
        <taxon>Thioalkalicoccus</taxon>
    </lineage>
</organism>
<dbReference type="CDD" id="cd00371">
    <property type="entry name" value="HMA"/>
    <property type="match status" value="1"/>
</dbReference>
<evidence type="ECO:0000256" key="9">
    <source>
        <dbReference type="ARBA" id="ARBA00023136"/>
    </source>
</evidence>
<dbReference type="Pfam" id="PF00122">
    <property type="entry name" value="E1-E2_ATPase"/>
    <property type="match status" value="1"/>
</dbReference>
<dbReference type="InterPro" id="IPR036412">
    <property type="entry name" value="HAD-like_sf"/>
</dbReference>
<protein>
    <submittedName>
        <fullName evidence="12">Heavy metal translocating P-type ATPase</fullName>
    </submittedName>
</protein>
<dbReference type="InterPro" id="IPR023214">
    <property type="entry name" value="HAD_sf"/>
</dbReference>
<dbReference type="RefSeq" id="WP_369668168.1">
    <property type="nucleotide sequence ID" value="NZ_JBDKXB010000028.1"/>
</dbReference>
<keyword evidence="13" id="KW-1185">Reference proteome</keyword>
<dbReference type="PANTHER" id="PTHR43520">
    <property type="entry name" value="ATP7, ISOFORM B"/>
    <property type="match status" value="1"/>
</dbReference>
<keyword evidence="8 10" id="KW-1133">Transmembrane helix</keyword>
<dbReference type="InterPro" id="IPR059000">
    <property type="entry name" value="ATPase_P-type_domA"/>
</dbReference>
<feature type="domain" description="HMA" evidence="11">
    <location>
        <begin position="6"/>
        <end position="71"/>
    </location>
</feature>
<dbReference type="EMBL" id="JBDKXB010000028">
    <property type="protein sequence ID" value="MEY6433783.1"/>
    <property type="molecule type" value="Genomic_DNA"/>
</dbReference>
<feature type="transmembrane region" description="Helical" evidence="10">
    <location>
        <begin position="92"/>
        <end position="116"/>
    </location>
</feature>
<dbReference type="InterPro" id="IPR023299">
    <property type="entry name" value="ATPase_P-typ_cyto_dom_N"/>
</dbReference>
<dbReference type="NCBIfam" id="TIGR01494">
    <property type="entry name" value="ATPase_P-type"/>
    <property type="match status" value="1"/>
</dbReference>
<evidence type="ECO:0000256" key="7">
    <source>
        <dbReference type="ARBA" id="ARBA00022967"/>
    </source>
</evidence>
<keyword evidence="9 10" id="KW-0472">Membrane</keyword>
<dbReference type="Pfam" id="PF00702">
    <property type="entry name" value="Hydrolase"/>
    <property type="match status" value="1"/>
</dbReference>
<sequence length="754" mass="79261">MAESTKDWEIGVGGMTCANCSARVERVLARLPGVIDVHVNLATERASLRLAPDADETAIAQAITQAGYEPRMLGGTHEHEAEDSDRAGARRAVAIAVLLTLPVFIVAMGAHLVPGFDDFLSRFAPPAVWDWLQALLTTAVILGPGRRFFRAGWAAYRQGSPDMNSLVMTGTGAAWLYSLAVLLAPGFFPPEARHIYFETAAVVITVILLGKYLEELAKGRASAAVRKLIGLQAKTARVWRVDREEEVATAQLQVGDLLIIRPGERIPVDARIEQGETYVDESMLTGEPVPVHKGPGDPLVGGTLNQHGSLRAAVTEVGEATVLARIIRLVEQAQGSKPPIQRVADRVVGVFTPTVILIALATFAIWLVYAPPPAVNFALLSAVAVLVVACPCAMGLATPAAILVGSGRGAELGVLFRKGSAIETLARVDLLVFDKTGTLTEGRPRLTHLEPVAGEADDILRLAAAAEAGSEHPLAVAVLEAARERGLTWPGTDGFTAEPGQGVRAQVDGHQVLIGTARWAAQQGMAVDATLAARIEALASEGHTPVVVAVDDQVKALLAFADPLKPDAAAMVAALKARGLTVAMITGDNQGAASAVARRLGVDRVWAEVLPGGKADLVRELKGEGRTVAFVGDGINDAPALAQADVGIALGSGTDIAIEAADVTLTRGELARVITALDLARRTLGTIRGNLFWAFAYNVLLIPVAAGVFYLAYGWHLNPMAAGLAMALSSVFVVTNSLRLRHLSLVRLGVRGAA</sequence>
<dbReference type="Gene3D" id="3.40.1110.10">
    <property type="entry name" value="Calcium-transporting ATPase, cytoplasmic domain N"/>
    <property type="match status" value="1"/>
</dbReference>
<dbReference type="SUPFAM" id="SSF56784">
    <property type="entry name" value="HAD-like"/>
    <property type="match status" value="1"/>
</dbReference>
<dbReference type="PRINTS" id="PR00119">
    <property type="entry name" value="CATATPASE"/>
</dbReference>
<proteinExistence type="inferred from homology"/>
<keyword evidence="7" id="KW-1278">Translocase</keyword>
<keyword evidence="6 10" id="KW-0067">ATP-binding</keyword>
<evidence type="ECO:0000313" key="12">
    <source>
        <dbReference type="EMBL" id="MEY6433783.1"/>
    </source>
</evidence>
<keyword evidence="3 10" id="KW-0812">Transmembrane</keyword>
<evidence type="ECO:0000256" key="6">
    <source>
        <dbReference type="ARBA" id="ARBA00022840"/>
    </source>
</evidence>
<evidence type="ECO:0000256" key="8">
    <source>
        <dbReference type="ARBA" id="ARBA00022989"/>
    </source>
</evidence>
<comment type="similarity">
    <text evidence="2 10">Belongs to the cation transport ATPase (P-type) (TC 3.A.3) family. Type IB subfamily.</text>
</comment>
<dbReference type="Gene3D" id="3.30.70.100">
    <property type="match status" value="1"/>
</dbReference>
<dbReference type="NCBIfam" id="TIGR01511">
    <property type="entry name" value="ATPase-IB1_Cu"/>
    <property type="match status" value="1"/>
</dbReference>
<dbReference type="InterPro" id="IPR017969">
    <property type="entry name" value="Heavy-metal-associated_CS"/>
</dbReference>
<accession>A0ABV4BKE1</accession>
<dbReference type="InterPro" id="IPR027256">
    <property type="entry name" value="P-typ_ATPase_IB"/>
</dbReference>
<dbReference type="InterPro" id="IPR008250">
    <property type="entry name" value="ATPase_P-typ_transduc_dom_A_sf"/>
</dbReference>
<dbReference type="InterPro" id="IPR018303">
    <property type="entry name" value="ATPase_P-typ_P_site"/>
</dbReference>
<evidence type="ECO:0000256" key="10">
    <source>
        <dbReference type="RuleBase" id="RU362081"/>
    </source>
</evidence>
<dbReference type="InterPro" id="IPR006121">
    <property type="entry name" value="HMA_dom"/>
</dbReference>
<evidence type="ECO:0000313" key="13">
    <source>
        <dbReference type="Proteomes" id="UP001564408"/>
    </source>
</evidence>
<feature type="transmembrane region" description="Helical" evidence="10">
    <location>
        <begin position="691"/>
        <end position="713"/>
    </location>
</feature>
<dbReference type="PROSITE" id="PS01229">
    <property type="entry name" value="COF_2"/>
    <property type="match status" value="1"/>
</dbReference>
<evidence type="ECO:0000259" key="11">
    <source>
        <dbReference type="PROSITE" id="PS50846"/>
    </source>
</evidence>
<feature type="transmembrane region" description="Helical" evidence="10">
    <location>
        <begin position="375"/>
        <end position="398"/>
    </location>
</feature>
<keyword evidence="4 10" id="KW-0479">Metal-binding</keyword>
<feature type="transmembrane region" description="Helical" evidence="10">
    <location>
        <begin position="166"/>
        <end position="188"/>
    </location>
</feature>
<dbReference type="InterPro" id="IPR044492">
    <property type="entry name" value="P_typ_ATPase_HD_dom"/>
</dbReference>
<name>A0ABV4BKE1_9GAMM</name>
<dbReference type="SUPFAM" id="SSF81665">
    <property type="entry name" value="Calcium ATPase, transmembrane domain M"/>
    <property type="match status" value="1"/>
</dbReference>
<dbReference type="SUPFAM" id="SSF81653">
    <property type="entry name" value="Calcium ATPase, transduction domain A"/>
    <property type="match status" value="1"/>
</dbReference>
<reference evidence="12 13" key="1">
    <citation type="submission" date="2024-05" db="EMBL/GenBank/DDBJ databases">
        <title>Genome Sequence and Characterization of the New Strain Purple Sulfur Bacterium of Genus Thioalkalicoccus.</title>
        <authorList>
            <person name="Bryantseva I.A."/>
            <person name="Kyndt J.A."/>
            <person name="Imhoff J.F."/>
        </authorList>
    </citation>
    <scope>NUCLEOTIDE SEQUENCE [LARGE SCALE GENOMIC DNA]</scope>
    <source>
        <strain evidence="12 13">Um2</strain>
    </source>
</reference>
<feature type="transmembrane region" description="Helical" evidence="10">
    <location>
        <begin position="347"/>
        <end position="369"/>
    </location>
</feature>
<evidence type="ECO:0000256" key="5">
    <source>
        <dbReference type="ARBA" id="ARBA00022741"/>
    </source>
</evidence>
<feature type="transmembrane region" description="Helical" evidence="10">
    <location>
        <begin position="128"/>
        <end position="145"/>
    </location>
</feature>
<evidence type="ECO:0000256" key="4">
    <source>
        <dbReference type="ARBA" id="ARBA00022723"/>
    </source>
</evidence>
<dbReference type="Gene3D" id="2.70.150.10">
    <property type="entry name" value="Calcium-transporting ATPase, cytoplasmic transduction domain A"/>
    <property type="match status" value="1"/>
</dbReference>
<dbReference type="SFLD" id="SFLDG00002">
    <property type="entry name" value="C1.7:_P-type_atpase_like"/>
    <property type="match status" value="1"/>
</dbReference>
<dbReference type="SFLD" id="SFLDS00003">
    <property type="entry name" value="Haloacid_Dehalogenase"/>
    <property type="match status" value="1"/>
</dbReference>
<keyword evidence="5 10" id="KW-0547">Nucleotide-binding</keyword>
<dbReference type="PRINTS" id="PR00943">
    <property type="entry name" value="CUATPASE"/>
</dbReference>
<feature type="transmembrane region" description="Helical" evidence="10">
    <location>
        <begin position="719"/>
        <end position="738"/>
    </location>
</feature>
<dbReference type="Gene3D" id="3.40.50.1000">
    <property type="entry name" value="HAD superfamily/HAD-like"/>
    <property type="match status" value="1"/>
</dbReference>
<dbReference type="InterPro" id="IPR023298">
    <property type="entry name" value="ATPase_P-typ_TM_dom_sf"/>
</dbReference>
<dbReference type="Pfam" id="PF00403">
    <property type="entry name" value="HMA"/>
    <property type="match status" value="1"/>
</dbReference>
<evidence type="ECO:0000256" key="2">
    <source>
        <dbReference type="ARBA" id="ARBA00006024"/>
    </source>
</evidence>
<dbReference type="PROSITE" id="PS50846">
    <property type="entry name" value="HMA_2"/>
    <property type="match status" value="1"/>
</dbReference>
<feature type="transmembrane region" description="Helical" evidence="10">
    <location>
        <begin position="194"/>
        <end position="213"/>
    </location>
</feature>
<evidence type="ECO:0000256" key="3">
    <source>
        <dbReference type="ARBA" id="ARBA00022692"/>
    </source>
</evidence>
<dbReference type="NCBIfam" id="TIGR01525">
    <property type="entry name" value="ATPase-IB_hvy"/>
    <property type="match status" value="1"/>
</dbReference>
<dbReference type="PROSITE" id="PS00154">
    <property type="entry name" value="ATPASE_E1_E2"/>
    <property type="match status" value="1"/>
</dbReference>
<dbReference type="Proteomes" id="UP001564408">
    <property type="component" value="Unassembled WGS sequence"/>
</dbReference>
<keyword evidence="10" id="KW-1003">Cell membrane</keyword>
<dbReference type="SFLD" id="SFLDF00027">
    <property type="entry name" value="p-type_atpase"/>
    <property type="match status" value="1"/>
</dbReference>
<dbReference type="InterPro" id="IPR036163">
    <property type="entry name" value="HMA_dom_sf"/>
</dbReference>
<dbReference type="PROSITE" id="PS01047">
    <property type="entry name" value="HMA_1"/>
    <property type="match status" value="1"/>
</dbReference>
<dbReference type="SUPFAM" id="SSF55008">
    <property type="entry name" value="HMA, heavy metal-associated domain"/>
    <property type="match status" value="1"/>
</dbReference>
<dbReference type="PANTHER" id="PTHR43520:SF8">
    <property type="entry name" value="P-TYPE CU(+) TRANSPORTER"/>
    <property type="match status" value="1"/>
</dbReference>
<dbReference type="InterPro" id="IPR001757">
    <property type="entry name" value="P_typ_ATPase"/>
</dbReference>
<comment type="caution">
    <text evidence="12">The sequence shown here is derived from an EMBL/GenBank/DDBJ whole genome shotgun (WGS) entry which is preliminary data.</text>
</comment>
<dbReference type="CDD" id="cd02094">
    <property type="entry name" value="P-type_ATPase_Cu-like"/>
    <property type="match status" value="1"/>
</dbReference>
<comment type="subcellular location">
    <subcellularLocation>
        <location evidence="10">Cell membrane</location>
    </subcellularLocation>
    <subcellularLocation>
        <location evidence="1">Endomembrane system</location>
        <topology evidence="1">Multi-pass membrane protein</topology>
    </subcellularLocation>
</comment>